<gene>
    <name evidence="3" type="primary">LOC113506008</name>
</gene>
<dbReference type="GeneID" id="113506008"/>
<keyword evidence="2" id="KW-1185">Reference proteome</keyword>
<organism evidence="2 3">
    <name type="scientific">Trichoplusia ni</name>
    <name type="common">Cabbage looper</name>
    <dbReference type="NCBI Taxonomy" id="7111"/>
    <lineage>
        <taxon>Eukaryota</taxon>
        <taxon>Metazoa</taxon>
        <taxon>Ecdysozoa</taxon>
        <taxon>Arthropoda</taxon>
        <taxon>Hexapoda</taxon>
        <taxon>Insecta</taxon>
        <taxon>Pterygota</taxon>
        <taxon>Neoptera</taxon>
        <taxon>Endopterygota</taxon>
        <taxon>Lepidoptera</taxon>
        <taxon>Glossata</taxon>
        <taxon>Ditrysia</taxon>
        <taxon>Noctuoidea</taxon>
        <taxon>Noctuidae</taxon>
        <taxon>Plusiinae</taxon>
        <taxon>Trichoplusia</taxon>
    </lineage>
</organism>
<evidence type="ECO:0000313" key="2">
    <source>
        <dbReference type="Proteomes" id="UP000322000"/>
    </source>
</evidence>
<feature type="compositionally biased region" description="Basic and acidic residues" evidence="1">
    <location>
        <begin position="169"/>
        <end position="200"/>
    </location>
</feature>
<dbReference type="AlphaFoldDB" id="A0A7E5WV22"/>
<feature type="region of interest" description="Disordered" evidence="1">
    <location>
        <begin position="334"/>
        <end position="371"/>
    </location>
</feature>
<proteinExistence type="predicted"/>
<feature type="compositionally biased region" description="Basic and acidic residues" evidence="1">
    <location>
        <begin position="229"/>
        <end position="247"/>
    </location>
</feature>
<feature type="region of interest" description="Disordered" evidence="1">
    <location>
        <begin position="152"/>
        <end position="265"/>
    </location>
</feature>
<name>A0A7E5WV22_TRINI</name>
<evidence type="ECO:0000313" key="3">
    <source>
        <dbReference type="RefSeq" id="XP_026744693.1"/>
    </source>
</evidence>
<evidence type="ECO:0000256" key="1">
    <source>
        <dbReference type="SAM" id="MobiDB-lite"/>
    </source>
</evidence>
<feature type="compositionally biased region" description="Basic and acidic residues" evidence="1">
    <location>
        <begin position="127"/>
        <end position="137"/>
    </location>
</feature>
<dbReference type="KEGG" id="tnl:113506008"/>
<feature type="compositionally biased region" description="Basic residues" evidence="1">
    <location>
        <begin position="1"/>
        <end position="13"/>
    </location>
</feature>
<reference evidence="3" key="1">
    <citation type="submission" date="2025-08" db="UniProtKB">
        <authorList>
            <consortium name="RefSeq"/>
        </authorList>
    </citation>
    <scope>IDENTIFICATION</scope>
</reference>
<dbReference type="OrthoDB" id="10455613at2759"/>
<dbReference type="RefSeq" id="XP_026744693.1">
    <property type="nucleotide sequence ID" value="XM_026888892.1"/>
</dbReference>
<feature type="region of interest" description="Disordered" evidence="1">
    <location>
        <begin position="73"/>
        <end position="92"/>
    </location>
</feature>
<feature type="region of interest" description="Disordered" evidence="1">
    <location>
        <begin position="110"/>
        <end position="137"/>
    </location>
</feature>
<dbReference type="Proteomes" id="UP000322000">
    <property type="component" value="Chromosome 1"/>
</dbReference>
<sequence length="371" mass="41369">MWHRVPRKILKRAKSADEEKLWQKMIPMNAQASDDSSTSTGEETDFHDESKTREKSKRANARKRFIARKRFLARKKAAASKKANSRGNSDGKWESVTLIKSNTCEMTAEIIEPEDCVPSSSAPMESKAYEEADARKETDVVIEPKACVEADVVKEPKAGGETDAPLEPKAGEEADEVMKPKAGEETVDVKEPKASEKADVPMKSNASKEIAGPLELNARQESNACEDSDGPKEFYVRDKSSARERVLSRSGPSKPPKAGRNKRKLLRNRLKKMARKPKPLNRDPHDVFGDYVAKELRNIKCKYHRARAKECIAAVLSRARVGRMHGFLLAMISDDDVPQPQLPAGTDDCEPDSYKSSSTSEAETDDWPKIE</sequence>
<protein>
    <submittedName>
        <fullName evidence="3">Uncharacterized protein LOC113506008 isoform X1</fullName>
    </submittedName>
</protein>
<dbReference type="InParanoid" id="A0A7E5WV22"/>
<feature type="region of interest" description="Disordered" evidence="1">
    <location>
        <begin position="1"/>
        <end position="60"/>
    </location>
</feature>
<accession>A0A7E5WV22</accession>